<evidence type="ECO:0000313" key="1">
    <source>
        <dbReference type="EMBL" id="CAK6974448.1"/>
    </source>
</evidence>
<gene>
    <name evidence="1" type="ORF">FSCOSCO3_A037469</name>
</gene>
<accession>A0AAV1PT33</accession>
<dbReference type="AlphaFoldDB" id="A0AAV1PT33"/>
<dbReference type="Proteomes" id="UP001314229">
    <property type="component" value="Unassembled WGS sequence"/>
</dbReference>
<protein>
    <submittedName>
        <fullName evidence="1">Uncharacterized protein</fullName>
    </submittedName>
</protein>
<keyword evidence="2" id="KW-1185">Reference proteome</keyword>
<evidence type="ECO:0000313" key="2">
    <source>
        <dbReference type="Proteomes" id="UP001314229"/>
    </source>
</evidence>
<proteinExistence type="predicted"/>
<comment type="caution">
    <text evidence="1">The sequence shown here is derived from an EMBL/GenBank/DDBJ whole genome shotgun (WGS) entry which is preliminary data.</text>
</comment>
<reference evidence="1 2" key="1">
    <citation type="submission" date="2024-01" db="EMBL/GenBank/DDBJ databases">
        <authorList>
            <person name="Alioto T."/>
            <person name="Alioto T."/>
            <person name="Gomez Garrido J."/>
        </authorList>
    </citation>
    <scope>NUCLEOTIDE SEQUENCE [LARGE SCALE GENOMIC DNA]</scope>
</reference>
<organism evidence="1 2">
    <name type="scientific">Scomber scombrus</name>
    <name type="common">Atlantic mackerel</name>
    <name type="synonym">Scomber vernalis</name>
    <dbReference type="NCBI Taxonomy" id="13677"/>
    <lineage>
        <taxon>Eukaryota</taxon>
        <taxon>Metazoa</taxon>
        <taxon>Chordata</taxon>
        <taxon>Craniata</taxon>
        <taxon>Vertebrata</taxon>
        <taxon>Euteleostomi</taxon>
        <taxon>Actinopterygii</taxon>
        <taxon>Neopterygii</taxon>
        <taxon>Teleostei</taxon>
        <taxon>Neoteleostei</taxon>
        <taxon>Acanthomorphata</taxon>
        <taxon>Pelagiaria</taxon>
        <taxon>Scombriformes</taxon>
        <taxon>Scombridae</taxon>
        <taxon>Scomber</taxon>
    </lineage>
</organism>
<name>A0AAV1PT33_SCOSC</name>
<sequence length="163" mass="19481">MRSIRNILIRKKPPKQQGCRGNNFHTEEKLLSNNYIQRKKRTNTKRKRDRFNAASCYSLTDCRKAAFIINMSSINIKTVPHYDVDTSGVTQTKTRKERKGRPQSSTTLLTNRIPMSFLKTQDWSITQRQYIVESYRGFSRCVITASSNRKSPYWRYWRYWSRR</sequence>
<dbReference type="EMBL" id="CAWUFR010000258">
    <property type="protein sequence ID" value="CAK6974448.1"/>
    <property type="molecule type" value="Genomic_DNA"/>
</dbReference>